<dbReference type="Pfam" id="PF01494">
    <property type="entry name" value="FAD_binding_3"/>
    <property type="match status" value="1"/>
</dbReference>
<evidence type="ECO:0000313" key="3">
    <source>
        <dbReference type="EMBL" id="QIZ09407.1"/>
    </source>
</evidence>
<dbReference type="InterPro" id="IPR002938">
    <property type="entry name" value="FAD-bd"/>
</dbReference>
<proteinExistence type="predicted"/>
<dbReference type="PANTHER" id="PTHR43476:SF5">
    <property type="entry name" value="FAD-DEPENDENT MONOOXYGENASE"/>
    <property type="match status" value="1"/>
</dbReference>
<dbReference type="EMBL" id="CP051128">
    <property type="protein sequence ID" value="QIZ09407.1"/>
    <property type="molecule type" value="Genomic_DNA"/>
</dbReference>
<evidence type="ECO:0000259" key="2">
    <source>
        <dbReference type="Pfam" id="PF01494"/>
    </source>
</evidence>
<dbReference type="InterPro" id="IPR050631">
    <property type="entry name" value="PheA/TfdB_FAD_monoxygenase"/>
</dbReference>
<name>A0A6H1P7N8_PRIMG</name>
<dbReference type="PRINTS" id="PR00420">
    <property type="entry name" value="RNGMNOXGNASE"/>
</dbReference>
<dbReference type="InterPro" id="IPR036188">
    <property type="entry name" value="FAD/NAD-bd_sf"/>
</dbReference>
<evidence type="ECO:0000313" key="4">
    <source>
        <dbReference type="Proteomes" id="UP000501868"/>
    </source>
</evidence>
<evidence type="ECO:0000256" key="1">
    <source>
        <dbReference type="ARBA" id="ARBA00023002"/>
    </source>
</evidence>
<keyword evidence="1" id="KW-0560">Oxidoreductase</keyword>
<reference evidence="3 4" key="2">
    <citation type="submission" date="2020-04" db="EMBL/GenBank/DDBJ databases">
        <authorList>
            <person name="Fomenkov A."/>
            <person name="Anton B.P."/>
            <person name="Roberts R.J."/>
        </authorList>
    </citation>
    <scope>NUCLEOTIDE SEQUENCE [LARGE SCALE GENOMIC DNA]</scope>
    <source>
        <strain evidence="3 4">S2</strain>
    </source>
</reference>
<dbReference type="PANTHER" id="PTHR43476">
    <property type="entry name" value="3-(3-HYDROXY-PHENYL)PROPIONATE/3-HYDROXYCINNAMIC ACID HYDROXYLASE"/>
    <property type="match status" value="1"/>
</dbReference>
<dbReference type="AlphaFoldDB" id="A0A6H1P7N8"/>
<organism evidence="3 4">
    <name type="scientific">Priestia megaterium</name>
    <name type="common">Bacillus megaterium</name>
    <dbReference type="NCBI Taxonomy" id="1404"/>
    <lineage>
        <taxon>Bacteria</taxon>
        <taxon>Bacillati</taxon>
        <taxon>Bacillota</taxon>
        <taxon>Bacilli</taxon>
        <taxon>Bacillales</taxon>
        <taxon>Bacillaceae</taxon>
        <taxon>Priestia</taxon>
    </lineage>
</organism>
<dbReference type="Proteomes" id="UP000501868">
    <property type="component" value="Chromosome"/>
</dbReference>
<accession>A0A6H1P7N8</accession>
<gene>
    <name evidence="3" type="ORF">HFZ78_24210</name>
</gene>
<dbReference type="GO" id="GO:0071949">
    <property type="term" value="F:FAD binding"/>
    <property type="evidence" value="ECO:0007669"/>
    <property type="project" value="InterPro"/>
</dbReference>
<feature type="domain" description="FAD-binding" evidence="2">
    <location>
        <begin position="5"/>
        <end position="323"/>
    </location>
</feature>
<sequence>MKLQADVCIVGGGPAGTLLGFLLAKSGVSTIILERASGINRKFRGEHINSETEAILKSYQLFEKIEKLGILKMKKVEFFAGKHIVQTITPSTDEDHVGIHVPQVHLLSAINQESEQYKNYRLLYNTKVTELMQDEHGVYTGVKAIRDSQEIMITSSVVVGADGRYSTVRKLAKIPTIEMMHGYDVLWAKIPAPAGWEPTTRMVLVNGHQLALFTQTGGFIQIGWNIEEGSFPSLRKQSLQPFLEPLIESFPELKELVLEHLHTWNNFVPLKVQSSRSETWVKDGLIIIGDAAHTMTPTGAIGINCGMKDAHVLAPILTKALLEKNITSQRMKIFEEARKTEIKEQQEMQMKQEASFSEKFAQFALN</sequence>
<dbReference type="Gene3D" id="3.50.50.60">
    <property type="entry name" value="FAD/NAD(P)-binding domain"/>
    <property type="match status" value="2"/>
</dbReference>
<protein>
    <submittedName>
        <fullName evidence="3">FAD-binding protein</fullName>
    </submittedName>
</protein>
<dbReference type="GO" id="GO:0016491">
    <property type="term" value="F:oxidoreductase activity"/>
    <property type="evidence" value="ECO:0007669"/>
    <property type="project" value="UniProtKB-KW"/>
</dbReference>
<dbReference type="SUPFAM" id="SSF51905">
    <property type="entry name" value="FAD/NAD(P)-binding domain"/>
    <property type="match status" value="1"/>
</dbReference>
<reference evidence="3 4" key="1">
    <citation type="submission" date="2020-04" db="EMBL/GenBank/DDBJ databases">
        <title>Genome-Wide Identification of 5-Methylcytosine Sites in Bacterial Genomes By High-Throughput Sequencing of MspJI Restriction Fragments.</title>
        <authorList>
            <person name="Wu V."/>
        </authorList>
    </citation>
    <scope>NUCLEOTIDE SEQUENCE [LARGE SCALE GENOMIC DNA]</scope>
    <source>
        <strain evidence="3 4">S2</strain>
    </source>
</reference>